<dbReference type="PANTHER" id="PTHR47961:SF6">
    <property type="entry name" value="DNA-DIRECTED DNA POLYMERASE"/>
    <property type="match status" value="1"/>
</dbReference>
<dbReference type="Pfam" id="PF00271">
    <property type="entry name" value="Helicase_C"/>
    <property type="match status" value="1"/>
</dbReference>
<evidence type="ECO:0000256" key="1">
    <source>
        <dbReference type="ARBA" id="ARBA00022741"/>
    </source>
</evidence>
<dbReference type="InterPro" id="IPR014001">
    <property type="entry name" value="Helicase_ATP-bd"/>
</dbReference>
<dbReference type="SMART" id="SM00490">
    <property type="entry name" value="HELICc"/>
    <property type="match status" value="1"/>
</dbReference>
<feature type="domain" description="Helicase ATP-binding" evidence="5">
    <location>
        <begin position="297"/>
        <end position="477"/>
    </location>
</feature>
<dbReference type="RefSeq" id="WP_278159558.1">
    <property type="nucleotide sequence ID" value="NZ_CP121252.1"/>
</dbReference>
<dbReference type="Proteomes" id="UP001219037">
    <property type="component" value="Chromosome"/>
</dbReference>
<evidence type="ECO:0000313" key="8">
    <source>
        <dbReference type="Proteomes" id="UP001219037"/>
    </source>
</evidence>
<dbReference type="SMART" id="SM00487">
    <property type="entry name" value="DEXDc"/>
    <property type="match status" value="1"/>
</dbReference>
<dbReference type="PROSITE" id="PS51194">
    <property type="entry name" value="HELICASE_CTER"/>
    <property type="match status" value="1"/>
</dbReference>
<organism evidence="7 8">
    <name type="scientific">Citricoccus muralis</name>
    <dbReference type="NCBI Taxonomy" id="169134"/>
    <lineage>
        <taxon>Bacteria</taxon>
        <taxon>Bacillati</taxon>
        <taxon>Actinomycetota</taxon>
        <taxon>Actinomycetes</taxon>
        <taxon>Micrococcales</taxon>
        <taxon>Micrococcaceae</taxon>
        <taxon>Citricoccus</taxon>
    </lineage>
</organism>
<dbReference type="Pfam" id="PF00270">
    <property type="entry name" value="DEAD"/>
    <property type="match status" value="1"/>
</dbReference>
<dbReference type="EMBL" id="CP121252">
    <property type="protein sequence ID" value="WFP17817.1"/>
    <property type="molecule type" value="Genomic_DNA"/>
</dbReference>
<dbReference type="PANTHER" id="PTHR47961">
    <property type="entry name" value="DNA POLYMERASE THETA, PUTATIVE (AFU_ORTHOLOGUE AFUA_1G05260)-RELATED"/>
    <property type="match status" value="1"/>
</dbReference>
<keyword evidence="2" id="KW-0378">Hydrolase</keyword>
<dbReference type="GO" id="GO:0004386">
    <property type="term" value="F:helicase activity"/>
    <property type="evidence" value="ECO:0007669"/>
    <property type="project" value="UniProtKB-KW"/>
</dbReference>
<evidence type="ECO:0000256" key="4">
    <source>
        <dbReference type="ARBA" id="ARBA00022840"/>
    </source>
</evidence>
<dbReference type="Gene3D" id="3.40.50.300">
    <property type="entry name" value="P-loop containing nucleotide triphosphate hydrolases"/>
    <property type="match status" value="2"/>
</dbReference>
<dbReference type="InterPro" id="IPR027417">
    <property type="entry name" value="P-loop_NTPase"/>
</dbReference>
<evidence type="ECO:0000259" key="5">
    <source>
        <dbReference type="PROSITE" id="PS51192"/>
    </source>
</evidence>
<dbReference type="InterPro" id="IPR011545">
    <property type="entry name" value="DEAD/DEAH_box_helicase_dom"/>
</dbReference>
<evidence type="ECO:0000256" key="3">
    <source>
        <dbReference type="ARBA" id="ARBA00022806"/>
    </source>
</evidence>
<evidence type="ECO:0000313" key="7">
    <source>
        <dbReference type="EMBL" id="WFP17817.1"/>
    </source>
</evidence>
<gene>
    <name evidence="7" type="ORF">P8192_06905</name>
</gene>
<keyword evidence="8" id="KW-1185">Reference proteome</keyword>
<protein>
    <submittedName>
        <fullName evidence="7">DEAD/DEAH box helicase</fullName>
    </submittedName>
</protein>
<sequence length="1172" mass="128102">MDRALAAEHVTGAFGELRLSELPSVDELTTLIAELEIELVRGLTETGFRADISPLRRSAWYLHGIASTADISRYPTEQRRRAFAVSAHVLDLLLEDSTETSRVRLTTAFAAQVGYHRADESPNAGAVHRKMRGSLTEPPELTESATVALHAGILFLGLDMTTLNRQLRTWANATASLTRGAQLDNLDGTMFGPTQRLLRGIADLVRYMREGSTDALEAARGHLLRVVRAEVGLSDLDTRWVAGHLLALADGLGERSIWAVLPPEVPAAVKQAFTLTRQPVLTLWPPQRDLIAHPTMSPLNQTTSRLLVSVPTSAGKTLLAQLIICAHTAQDDRDVCYVTPLRSLGREMRQALRSRLSYLDRRLGADLPDGFGPHNFDGIDLEDTEDVSGQTPQVEVMTPERLMNALRQSPQEVLSRFSLFIIDEAHLIAQSGGRGLLLEGLLTLLDASGARLMLFSGVIGNAASLAAWTADGQGEVLFTDEWRAPRRLHILTATDKIGDSRTVIPGRRGAPDKTRYDLRAHLAVRPTRATERHLVTSDDTPIGQLVVDADNKRKTGQGNTSPTYVTTAKMSTLLLRAGSLLMVVSQRAIARNAAKVMAAELEDDPHSQGLADSLAARLGANHPLIDCVRKGVAYHHAGLPVEVQEAVEDAIRNEIIKAVVATSTLTDGVNLPVRTVVIATTEYDGQDPGQRMSAAQLLNAVGRAGRAGKESEGWIVLALQKALESTDFDRLTPAPSDLEVRSSLTDDTALAALAEAEDLIAQTQDAILQLPPERATGGFVNYVWFILHALEHVPDLSNARTWRDVVTRLFAFTQLPDDLKARWLRIAEVVADRYAQTPPASRRRWAQAGTSLGSATEIEVIASTLADQVQLLNGFEELTLYETLDLLAEQDVYTKLLQLPERGNCWKFRVSPKGAFIEVSAHAIVRDWIAGRELTDLADTHLSEVTDPAFRLEQMVDAISEGMQHYLSWTVGLVIAQANDILQSRLTLGQLYRNTAAHLRYGVDTPTAIDLLIRDVKSRSLARDIGKIAQDRDLDEEGLRVYLSEQHIRGWRHNLGATPTDILDLLQYVQGRDRHKLGEMMATGSSTAEVQLTSRGPTVEPDAESVPVTLVASTDDGEIKVLADDRTLLGLVIARDHAGVAAVLDSGLLLDFSLKNTTVTMERAATGQLLFT</sequence>
<keyword evidence="1" id="KW-0547">Nucleotide-binding</keyword>
<dbReference type="InterPro" id="IPR001650">
    <property type="entry name" value="Helicase_C-like"/>
</dbReference>
<keyword evidence="4" id="KW-0067">ATP-binding</keyword>
<dbReference type="SUPFAM" id="SSF52540">
    <property type="entry name" value="P-loop containing nucleoside triphosphate hydrolases"/>
    <property type="match status" value="1"/>
</dbReference>
<reference evidence="7 8" key="1">
    <citation type="submission" date="2023-04" db="EMBL/GenBank/DDBJ databases">
        <title>Funneling lignin-derived compounds into biodiesel using alkali-halophilic Citricoccus sp. P2.</title>
        <authorList>
            <person name="Luo C.-B."/>
        </authorList>
    </citation>
    <scope>NUCLEOTIDE SEQUENCE [LARGE SCALE GENOMIC DNA]</scope>
    <source>
        <strain evidence="7 8">P2</strain>
    </source>
</reference>
<dbReference type="PROSITE" id="PS51192">
    <property type="entry name" value="HELICASE_ATP_BIND_1"/>
    <property type="match status" value="1"/>
</dbReference>
<evidence type="ECO:0000256" key="2">
    <source>
        <dbReference type="ARBA" id="ARBA00022801"/>
    </source>
</evidence>
<keyword evidence="3 7" id="KW-0347">Helicase</keyword>
<name>A0ABY8HB27_9MICC</name>
<evidence type="ECO:0000259" key="6">
    <source>
        <dbReference type="PROSITE" id="PS51194"/>
    </source>
</evidence>
<feature type="domain" description="Helicase C-terminal" evidence="6">
    <location>
        <begin position="593"/>
        <end position="767"/>
    </location>
</feature>
<proteinExistence type="predicted"/>
<dbReference type="InterPro" id="IPR050474">
    <property type="entry name" value="Hel308_SKI2-like"/>
</dbReference>
<accession>A0ABY8HB27</accession>